<gene>
    <name evidence="1" type="ORF">EVAR_72355_1</name>
</gene>
<evidence type="ECO:0000313" key="1">
    <source>
        <dbReference type="EMBL" id="GBP05524.1"/>
    </source>
</evidence>
<dbReference type="InterPro" id="IPR036397">
    <property type="entry name" value="RNaseH_sf"/>
</dbReference>
<comment type="caution">
    <text evidence="1">The sequence shown here is derived from an EMBL/GenBank/DDBJ whole genome shotgun (WGS) entry which is preliminary data.</text>
</comment>
<dbReference type="GO" id="GO:0003676">
    <property type="term" value="F:nucleic acid binding"/>
    <property type="evidence" value="ECO:0007669"/>
    <property type="project" value="InterPro"/>
</dbReference>
<dbReference type="InterPro" id="IPR052709">
    <property type="entry name" value="Transposase-MT_Hybrid"/>
</dbReference>
<evidence type="ECO:0000313" key="2">
    <source>
        <dbReference type="Proteomes" id="UP000299102"/>
    </source>
</evidence>
<protein>
    <submittedName>
        <fullName evidence="1">Mariner Mos1 transposase</fullName>
    </submittedName>
</protein>
<dbReference type="Proteomes" id="UP000299102">
    <property type="component" value="Unassembled WGS sequence"/>
</dbReference>
<dbReference type="EMBL" id="BGZK01007778">
    <property type="protein sequence ID" value="GBP05524.1"/>
    <property type="molecule type" value="Genomic_DNA"/>
</dbReference>
<proteinExistence type="predicted"/>
<sequence length="178" mass="20449">MQSFSGGDSSNVYDILASDESWIYCCDPKTRTQSVQWVFPFELPSTAKRDCSVGKKMGASFFGMTDYYAIIVIEDEKAAISSWYTNNCLPLVMEEVRETRPRIRILLQFDNASPYTARQTTHYLEVLGIEILLRPTFSPDFSPCTFYLFAKTKEKLQRKRFTHSQEVATYEKGVEATL</sequence>
<organism evidence="1 2">
    <name type="scientific">Eumeta variegata</name>
    <name type="common">Bagworm moth</name>
    <name type="synonym">Eumeta japonica</name>
    <dbReference type="NCBI Taxonomy" id="151549"/>
    <lineage>
        <taxon>Eukaryota</taxon>
        <taxon>Metazoa</taxon>
        <taxon>Ecdysozoa</taxon>
        <taxon>Arthropoda</taxon>
        <taxon>Hexapoda</taxon>
        <taxon>Insecta</taxon>
        <taxon>Pterygota</taxon>
        <taxon>Neoptera</taxon>
        <taxon>Endopterygota</taxon>
        <taxon>Lepidoptera</taxon>
        <taxon>Glossata</taxon>
        <taxon>Ditrysia</taxon>
        <taxon>Tineoidea</taxon>
        <taxon>Psychidae</taxon>
        <taxon>Oiketicinae</taxon>
        <taxon>Eumeta</taxon>
    </lineage>
</organism>
<reference evidence="1 2" key="1">
    <citation type="journal article" date="2019" name="Commun. Biol.">
        <title>The bagworm genome reveals a unique fibroin gene that provides high tensile strength.</title>
        <authorList>
            <person name="Kono N."/>
            <person name="Nakamura H."/>
            <person name="Ohtoshi R."/>
            <person name="Tomita M."/>
            <person name="Numata K."/>
            <person name="Arakawa K."/>
        </authorList>
    </citation>
    <scope>NUCLEOTIDE SEQUENCE [LARGE SCALE GENOMIC DNA]</scope>
</reference>
<dbReference type="PANTHER" id="PTHR46060:SF1">
    <property type="entry name" value="MARINER MOS1 TRANSPOSASE-LIKE PROTEIN"/>
    <property type="match status" value="1"/>
</dbReference>
<name>A0A4C1SUF3_EUMVA</name>
<dbReference type="Gene3D" id="3.30.420.10">
    <property type="entry name" value="Ribonuclease H-like superfamily/Ribonuclease H"/>
    <property type="match status" value="1"/>
</dbReference>
<keyword evidence="2" id="KW-1185">Reference proteome</keyword>
<dbReference type="AlphaFoldDB" id="A0A4C1SUF3"/>
<accession>A0A4C1SUF3</accession>
<dbReference type="OrthoDB" id="10017160at2759"/>
<dbReference type="STRING" id="151549.A0A4C1SUF3"/>
<dbReference type="PANTHER" id="PTHR46060">
    <property type="entry name" value="MARINER MOS1 TRANSPOSASE-LIKE PROTEIN"/>
    <property type="match status" value="1"/>
</dbReference>